<feature type="transmembrane region" description="Helical" evidence="1">
    <location>
        <begin position="30"/>
        <end position="50"/>
    </location>
</feature>
<feature type="transmembrane region" description="Helical" evidence="1">
    <location>
        <begin position="62"/>
        <end position="85"/>
    </location>
</feature>
<keyword evidence="1" id="KW-0472">Membrane</keyword>
<dbReference type="OMA" id="ILMHDDV"/>
<keyword evidence="1" id="KW-1133">Transmembrane helix</keyword>
<feature type="transmembrane region" description="Helical" evidence="1">
    <location>
        <begin position="121"/>
        <end position="142"/>
    </location>
</feature>
<keyword evidence="1" id="KW-0812">Transmembrane</keyword>
<sequence length="377" mass="42499">MGPFESVLQWSGLDLSRSCVARSGSWLRSICRVSICFLICFTLFLKSLILMLDSSKPMTLEWAIGCVWAFMELYGLGSAIFIAIWTRSRFLYTLQEKLSKIQDQRAPLNGTNHFTTIYRRLVIGGVLYIAIWAVSSMKGILYEGSPSNFSEPFRVSYPFTLNSMYGLEPFVYLLAGFTSMVAMTMYSLVYAHVNRELSSFNEDLKASAKLQQLTLPCVLQAYSTRQAELIRLVKFVSQKTEAYVSMTTVFTGLAMANALYITAGFGHGASTMLKVLGFLWMNASILVVVATHRQSAKTQDEINNTVQILLADDFCQNQQDDQVWKTCRAMIDRAQYSTTKMYFMHAFAMDQYFGHKLLLILPNIGSLMVLAKKTGLV</sequence>
<gene>
    <name evidence="2" type="ORF">NBR_LOCUS15375</name>
</gene>
<protein>
    <submittedName>
        <fullName evidence="4">Gustatory receptor</fullName>
    </submittedName>
</protein>
<dbReference type="Pfam" id="PF03268">
    <property type="entry name" value="DUF267"/>
    <property type="match status" value="1"/>
</dbReference>
<name>A0A0N4YF57_NIPBR</name>
<feature type="transmembrane region" description="Helical" evidence="1">
    <location>
        <begin position="271"/>
        <end position="290"/>
    </location>
</feature>
<evidence type="ECO:0000256" key="1">
    <source>
        <dbReference type="SAM" id="Phobius"/>
    </source>
</evidence>
<dbReference type="PANTHER" id="PTHR31930:SF1">
    <property type="entry name" value="SERPENTINE RECEPTOR, CLASS R"/>
    <property type="match status" value="1"/>
</dbReference>
<feature type="transmembrane region" description="Helical" evidence="1">
    <location>
        <begin position="242"/>
        <end position="265"/>
    </location>
</feature>
<organism evidence="4">
    <name type="scientific">Nippostrongylus brasiliensis</name>
    <name type="common">Rat hookworm</name>
    <dbReference type="NCBI Taxonomy" id="27835"/>
    <lineage>
        <taxon>Eukaryota</taxon>
        <taxon>Metazoa</taxon>
        <taxon>Ecdysozoa</taxon>
        <taxon>Nematoda</taxon>
        <taxon>Chromadorea</taxon>
        <taxon>Rhabditida</taxon>
        <taxon>Rhabditina</taxon>
        <taxon>Rhabditomorpha</taxon>
        <taxon>Strongyloidea</taxon>
        <taxon>Heligmosomidae</taxon>
        <taxon>Nippostrongylus</taxon>
    </lineage>
</organism>
<feature type="transmembrane region" description="Helical" evidence="1">
    <location>
        <begin position="170"/>
        <end position="191"/>
    </location>
</feature>
<evidence type="ECO:0000313" key="2">
    <source>
        <dbReference type="EMBL" id="VDL78969.1"/>
    </source>
</evidence>
<dbReference type="InterPro" id="IPR004950">
    <property type="entry name" value="DUF267_CAE_spp"/>
</dbReference>
<dbReference type="Proteomes" id="UP000271162">
    <property type="component" value="Unassembled WGS sequence"/>
</dbReference>
<reference evidence="2 3" key="2">
    <citation type="submission" date="2018-11" db="EMBL/GenBank/DDBJ databases">
        <authorList>
            <consortium name="Pathogen Informatics"/>
        </authorList>
    </citation>
    <scope>NUCLEOTIDE SEQUENCE [LARGE SCALE GENOMIC DNA]</scope>
</reference>
<dbReference type="WBParaSite" id="NBR_0001537401-mRNA-1">
    <property type="protein sequence ID" value="NBR_0001537401-mRNA-1"/>
    <property type="gene ID" value="NBR_0001537401"/>
</dbReference>
<dbReference type="AlphaFoldDB" id="A0A0N4YF57"/>
<dbReference type="STRING" id="27835.A0A0N4YF57"/>
<accession>A0A0N4YF57</accession>
<evidence type="ECO:0000313" key="3">
    <source>
        <dbReference type="Proteomes" id="UP000271162"/>
    </source>
</evidence>
<proteinExistence type="predicted"/>
<reference evidence="4" key="1">
    <citation type="submission" date="2017-02" db="UniProtKB">
        <authorList>
            <consortium name="WormBaseParasite"/>
        </authorList>
    </citation>
    <scope>IDENTIFICATION</scope>
</reference>
<keyword evidence="3" id="KW-1185">Reference proteome</keyword>
<dbReference type="PANTHER" id="PTHR31930">
    <property type="entry name" value="SERPENTINE RECEPTOR, CLASS R"/>
    <property type="match status" value="1"/>
</dbReference>
<dbReference type="EMBL" id="UYSL01021710">
    <property type="protein sequence ID" value="VDL78969.1"/>
    <property type="molecule type" value="Genomic_DNA"/>
</dbReference>
<evidence type="ECO:0000313" key="4">
    <source>
        <dbReference type="WBParaSite" id="NBR_0001537401-mRNA-1"/>
    </source>
</evidence>